<feature type="compositionally biased region" description="Basic and acidic residues" evidence="8">
    <location>
        <begin position="387"/>
        <end position="413"/>
    </location>
</feature>
<dbReference type="CDD" id="cd00268">
    <property type="entry name" value="DEADc"/>
    <property type="match status" value="1"/>
</dbReference>
<evidence type="ECO:0000256" key="7">
    <source>
        <dbReference type="RuleBase" id="RU000492"/>
    </source>
</evidence>
<organism evidence="12 13">
    <name type="scientific">Flavihumibacter fluminis</name>
    <dbReference type="NCBI Taxonomy" id="2909236"/>
    <lineage>
        <taxon>Bacteria</taxon>
        <taxon>Pseudomonadati</taxon>
        <taxon>Bacteroidota</taxon>
        <taxon>Chitinophagia</taxon>
        <taxon>Chitinophagales</taxon>
        <taxon>Chitinophagaceae</taxon>
        <taxon>Flavihumibacter</taxon>
    </lineage>
</organism>
<proteinExistence type="inferred from homology"/>
<evidence type="ECO:0000256" key="1">
    <source>
        <dbReference type="ARBA" id="ARBA00022741"/>
    </source>
</evidence>
<keyword evidence="4 7" id="KW-0067">ATP-binding</keyword>
<accession>A0ABS9BMT9</accession>
<dbReference type="Pfam" id="PF00271">
    <property type="entry name" value="Helicase_C"/>
    <property type="match status" value="1"/>
</dbReference>
<evidence type="ECO:0000259" key="10">
    <source>
        <dbReference type="PROSITE" id="PS51194"/>
    </source>
</evidence>
<evidence type="ECO:0000256" key="3">
    <source>
        <dbReference type="ARBA" id="ARBA00022806"/>
    </source>
</evidence>
<dbReference type="CDD" id="cd18787">
    <property type="entry name" value="SF2_C_DEAD"/>
    <property type="match status" value="1"/>
</dbReference>
<dbReference type="InterPro" id="IPR044742">
    <property type="entry name" value="DEAD/DEAH_RhlB"/>
</dbReference>
<dbReference type="InterPro" id="IPR011545">
    <property type="entry name" value="DEAD/DEAH_box_helicase_dom"/>
</dbReference>
<dbReference type="GO" id="GO:0004386">
    <property type="term" value="F:helicase activity"/>
    <property type="evidence" value="ECO:0007669"/>
    <property type="project" value="UniProtKB-KW"/>
</dbReference>
<dbReference type="SUPFAM" id="SSF52540">
    <property type="entry name" value="P-loop containing nucleoside triphosphate hydrolases"/>
    <property type="match status" value="1"/>
</dbReference>
<dbReference type="SMART" id="SM00490">
    <property type="entry name" value="HELICc"/>
    <property type="match status" value="1"/>
</dbReference>
<sequence length="440" mass="48803">MNLDPGLMEGIEASGYITLTPVQEQVMPAILEGRDLIASAQTGTGKTAAFLLPILSRLIEHRHEGHTSGVIIVPTRELAVQIAQHVEGLSYFTPISSLAIYGGGDGGAFVQEKQALRNGVDLVICTPGKLIAHLNMGYVDFSQVQFLVLDEADRMLDMGFHDDIMRIIRHLPEKRQSLLFSATMPEKIRSLAKKILKQPVEVNIAISRPPEKIVQRAYVVYEPQKKALIQKIIQDTPHRSLIIFCSRKHTVKELTQTLKRAKFTVAEIHSDLEQSEREDILGGFKSGRIPVVVATDVLSRGIDIDTIDVVVNYDVPHDGEDYVHRIGRTARAEKDGKAFTLVSEAEMHRFGRIEQLIGNEVPKLEIPAELGPGPEYKPGGGKKGERRKGDGKHGQGKRGERRQGERKMEERKKGNQPVSNGEPKAKIKLEKKSNNPGPTE</sequence>
<evidence type="ECO:0000259" key="9">
    <source>
        <dbReference type="PROSITE" id="PS51192"/>
    </source>
</evidence>
<dbReference type="InterPro" id="IPR014014">
    <property type="entry name" value="RNA_helicase_DEAD_Q_motif"/>
</dbReference>
<dbReference type="EMBL" id="JAKEVY010000004">
    <property type="protein sequence ID" value="MCF1716433.1"/>
    <property type="molecule type" value="Genomic_DNA"/>
</dbReference>
<dbReference type="InterPro" id="IPR050079">
    <property type="entry name" value="DEAD_box_RNA_helicase"/>
</dbReference>
<evidence type="ECO:0000259" key="11">
    <source>
        <dbReference type="PROSITE" id="PS51195"/>
    </source>
</evidence>
<feature type="domain" description="DEAD-box RNA helicase Q" evidence="11">
    <location>
        <begin position="1"/>
        <end position="24"/>
    </location>
</feature>
<name>A0ABS9BMT9_9BACT</name>
<evidence type="ECO:0000256" key="4">
    <source>
        <dbReference type="ARBA" id="ARBA00022840"/>
    </source>
</evidence>
<feature type="compositionally biased region" description="Basic and acidic residues" evidence="8">
    <location>
        <begin position="423"/>
        <end position="433"/>
    </location>
</feature>
<dbReference type="InterPro" id="IPR000629">
    <property type="entry name" value="RNA-helicase_DEAD-box_CS"/>
</dbReference>
<evidence type="ECO:0000313" key="12">
    <source>
        <dbReference type="EMBL" id="MCF1716433.1"/>
    </source>
</evidence>
<dbReference type="Pfam" id="PF00270">
    <property type="entry name" value="DEAD"/>
    <property type="match status" value="1"/>
</dbReference>
<protein>
    <submittedName>
        <fullName evidence="12">DEAD/DEAH box helicase</fullName>
    </submittedName>
</protein>
<dbReference type="PROSITE" id="PS51192">
    <property type="entry name" value="HELICASE_ATP_BIND_1"/>
    <property type="match status" value="1"/>
</dbReference>
<evidence type="ECO:0000256" key="2">
    <source>
        <dbReference type="ARBA" id="ARBA00022801"/>
    </source>
</evidence>
<keyword evidence="1 7" id="KW-0547">Nucleotide-binding</keyword>
<dbReference type="PANTHER" id="PTHR47959">
    <property type="entry name" value="ATP-DEPENDENT RNA HELICASE RHLE-RELATED"/>
    <property type="match status" value="1"/>
</dbReference>
<feature type="short sequence motif" description="Q motif" evidence="6">
    <location>
        <begin position="1"/>
        <end position="24"/>
    </location>
</feature>
<dbReference type="PROSITE" id="PS00039">
    <property type="entry name" value="DEAD_ATP_HELICASE"/>
    <property type="match status" value="1"/>
</dbReference>
<dbReference type="InterPro" id="IPR001650">
    <property type="entry name" value="Helicase_C-like"/>
</dbReference>
<gene>
    <name evidence="12" type="ORF">L0U88_17460</name>
</gene>
<comment type="similarity">
    <text evidence="5 7">Belongs to the DEAD box helicase family.</text>
</comment>
<keyword evidence="3 7" id="KW-0347">Helicase</keyword>
<evidence type="ECO:0000256" key="8">
    <source>
        <dbReference type="SAM" id="MobiDB-lite"/>
    </source>
</evidence>
<dbReference type="PROSITE" id="PS51194">
    <property type="entry name" value="HELICASE_CTER"/>
    <property type="match status" value="1"/>
</dbReference>
<evidence type="ECO:0000256" key="5">
    <source>
        <dbReference type="ARBA" id="ARBA00038437"/>
    </source>
</evidence>
<reference evidence="12 13" key="1">
    <citation type="submission" date="2022-01" db="EMBL/GenBank/DDBJ databases">
        <title>Flavihumibacter sp. nov., isolated from sediment of a river.</title>
        <authorList>
            <person name="Liu H."/>
        </authorList>
    </citation>
    <scope>NUCLEOTIDE SEQUENCE [LARGE SCALE GENOMIC DNA]</scope>
    <source>
        <strain evidence="12 13">RY-1</strain>
    </source>
</reference>
<evidence type="ECO:0000256" key="6">
    <source>
        <dbReference type="PROSITE-ProRule" id="PRU00552"/>
    </source>
</evidence>
<dbReference type="RefSeq" id="WP_234867628.1">
    <property type="nucleotide sequence ID" value="NZ_JAKEVY010000004.1"/>
</dbReference>
<feature type="region of interest" description="Disordered" evidence="8">
    <location>
        <begin position="364"/>
        <end position="440"/>
    </location>
</feature>
<keyword evidence="13" id="KW-1185">Reference proteome</keyword>
<comment type="caution">
    <text evidence="12">The sequence shown here is derived from an EMBL/GenBank/DDBJ whole genome shotgun (WGS) entry which is preliminary data.</text>
</comment>
<dbReference type="InterPro" id="IPR027417">
    <property type="entry name" value="P-loop_NTPase"/>
</dbReference>
<dbReference type="InterPro" id="IPR014001">
    <property type="entry name" value="Helicase_ATP-bd"/>
</dbReference>
<dbReference type="Proteomes" id="UP001200145">
    <property type="component" value="Unassembled WGS sequence"/>
</dbReference>
<dbReference type="SMART" id="SM00487">
    <property type="entry name" value="DEXDc"/>
    <property type="match status" value="1"/>
</dbReference>
<evidence type="ECO:0000313" key="13">
    <source>
        <dbReference type="Proteomes" id="UP001200145"/>
    </source>
</evidence>
<feature type="domain" description="Helicase C-terminal" evidence="10">
    <location>
        <begin position="224"/>
        <end position="374"/>
    </location>
</feature>
<dbReference type="PROSITE" id="PS51195">
    <property type="entry name" value="Q_MOTIF"/>
    <property type="match status" value="1"/>
</dbReference>
<dbReference type="Gene3D" id="3.40.50.300">
    <property type="entry name" value="P-loop containing nucleotide triphosphate hydrolases"/>
    <property type="match status" value="2"/>
</dbReference>
<keyword evidence="2 7" id="KW-0378">Hydrolase</keyword>
<dbReference type="PANTHER" id="PTHR47959:SF13">
    <property type="entry name" value="ATP-DEPENDENT RNA HELICASE RHLE"/>
    <property type="match status" value="1"/>
</dbReference>
<feature type="domain" description="Helicase ATP-binding" evidence="9">
    <location>
        <begin position="27"/>
        <end position="202"/>
    </location>
</feature>